<evidence type="ECO:0000313" key="7">
    <source>
        <dbReference type="EMBL" id="ADE40513.1"/>
    </source>
</evidence>
<dbReference type="PANTHER" id="PTHR12001:SF69">
    <property type="entry name" value="ALL TRANS-POLYPRENYL-DIPHOSPHATE SYNTHASE PDSS1"/>
    <property type="match status" value="1"/>
</dbReference>
<evidence type="ECO:0000256" key="3">
    <source>
        <dbReference type="ARBA" id="ARBA00022679"/>
    </source>
</evidence>
<gene>
    <name evidence="7" type="ordered locus">SAR116_2270</name>
</gene>
<dbReference type="InterPro" id="IPR033749">
    <property type="entry name" value="Polyprenyl_synt_CS"/>
</dbReference>
<proteinExistence type="inferred from homology"/>
<dbReference type="Gene3D" id="1.10.600.10">
    <property type="entry name" value="Farnesyl Diphosphate Synthase"/>
    <property type="match status" value="1"/>
</dbReference>
<dbReference type="PANTHER" id="PTHR12001">
    <property type="entry name" value="GERANYLGERANYL PYROPHOSPHATE SYNTHASE"/>
    <property type="match status" value="1"/>
</dbReference>
<evidence type="ECO:0000313" key="8">
    <source>
        <dbReference type="Proteomes" id="UP000007460"/>
    </source>
</evidence>
<keyword evidence="8" id="KW-1185">Reference proteome</keyword>
<keyword evidence="3 6" id="KW-0808">Transferase</keyword>
<dbReference type="GO" id="GO:0046872">
    <property type="term" value="F:metal ion binding"/>
    <property type="evidence" value="ECO:0007669"/>
    <property type="project" value="UniProtKB-KW"/>
</dbReference>
<comment type="cofactor">
    <cofactor evidence="1">
        <name>Mg(2+)</name>
        <dbReference type="ChEBI" id="CHEBI:18420"/>
    </cofactor>
</comment>
<name>D5BPL1_PUNMI</name>
<comment type="similarity">
    <text evidence="2 6">Belongs to the FPP/GGPP synthase family.</text>
</comment>
<evidence type="ECO:0000256" key="5">
    <source>
        <dbReference type="ARBA" id="ARBA00022842"/>
    </source>
</evidence>
<dbReference type="EC" id="2.5.1.-" evidence="7"/>
<organism evidence="7 8">
    <name type="scientific">Puniceispirillum marinum (strain IMCC1322)</name>
    <dbReference type="NCBI Taxonomy" id="488538"/>
    <lineage>
        <taxon>Bacteria</taxon>
        <taxon>Pseudomonadati</taxon>
        <taxon>Pseudomonadota</taxon>
        <taxon>Alphaproteobacteria</taxon>
        <taxon>Candidatus Puniceispirillales</taxon>
        <taxon>Candidatus Puniceispirillaceae</taxon>
        <taxon>Candidatus Puniceispirillum</taxon>
    </lineage>
</organism>
<dbReference type="RefSeq" id="WP_013047140.1">
    <property type="nucleotide sequence ID" value="NC_014010.1"/>
</dbReference>
<keyword evidence="4" id="KW-0479">Metal-binding</keyword>
<dbReference type="eggNOG" id="COG0142">
    <property type="taxonomic scope" value="Bacteria"/>
</dbReference>
<accession>D5BPL1</accession>
<dbReference type="CDD" id="cd00685">
    <property type="entry name" value="Trans_IPPS_HT"/>
    <property type="match status" value="1"/>
</dbReference>
<dbReference type="Proteomes" id="UP000007460">
    <property type="component" value="Chromosome"/>
</dbReference>
<dbReference type="InterPro" id="IPR008949">
    <property type="entry name" value="Isoprenoid_synthase_dom_sf"/>
</dbReference>
<evidence type="ECO:0000256" key="4">
    <source>
        <dbReference type="ARBA" id="ARBA00022723"/>
    </source>
</evidence>
<sequence>MVAQSITAEGMTQVASKLDDDALKQPPSLTALVNLLADDMAQVNETIMARMTSDVPLIPQLAGHLITSGGKRMRPLMTLAGARIASPNTTSCSVAAIKLATAVEFIHSATLLHDDVIDESNMRRGQDTANALWGNDASVLVGDFLFARAFELMVESGNIDVLGTLSSASARITEAEIKQMTVAGNPDTRLEDYLDVIEGKTAILFAAAAASGARISGADEQITQAMHMYGLNLGLAFQIMDDALDYTADSAQMGKNAGDDFLDQKITMPVILAYQKANDEERGFWHRTIGDGNFAAEDFAKAQSILSHHKAIEASLEAATSYANKAKAALAIFDAPDQAELAQALAETAAFAAFRRT</sequence>
<dbReference type="Pfam" id="PF00348">
    <property type="entry name" value="polyprenyl_synt"/>
    <property type="match status" value="1"/>
</dbReference>
<reference evidence="7 8" key="1">
    <citation type="journal article" date="2010" name="J. Bacteriol.">
        <title>Complete genome sequence of "Candidatus Puniceispirillum marinum" IMCC1322, a representative of the SAR116 clade in the Alphaproteobacteria.</title>
        <authorList>
            <person name="Oh H.M."/>
            <person name="Kwon K.K."/>
            <person name="Kang I."/>
            <person name="Kang S.G."/>
            <person name="Lee J.H."/>
            <person name="Kim S.J."/>
            <person name="Cho J.C."/>
        </authorList>
    </citation>
    <scope>NUCLEOTIDE SEQUENCE [LARGE SCALE GENOMIC DNA]</scope>
    <source>
        <strain evidence="7 8">IMCC1322</strain>
    </source>
</reference>
<protein>
    <submittedName>
        <fullName evidence="7">Decaprenyl diphosphate synthase</fullName>
        <ecNumber evidence="7">2.5.1.-</ecNumber>
    </submittedName>
</protein>
<dbReference type="STRING" id="488538.SAR116_2270"/>
<evidence type="ECO:0000256" key="6">
    <source>
        <dbReference type="RuleBase" id="RU004466"/>
    </source>
</evidence>
<dbReference type="GO" id="GO:0008299">
    <property type="term" value="P:isoprenoid biosynthetic process"/>
    <property type="evidence" value="ECO:0007669"/>
    <property type="project" value="InterPro"/>
</dbReference>
<dbReference type="HOGENOM" id="CLU_014015_2_0_5"/>
<dbReference type="AlphaFoldDB" id="D5BPL1"/>
<dbReference type="SUPFAM" id="SSF48576">
    <property type="entry name" value="Terpenoid synthases"/>
    <property type="match status" value="1"/>
</dbReference>
<dbReference type="GO" id="GO:0004659">
    <property type="term" value="F:prenyltransferase activity"/>
    <property type="evidence" value="ECO:0007669"/>
    <property type="project" value="InterPro"/>
</dbReference>
<dbReference type="InterPro" id="IPR000092">
    <property type="entry name" value="Polyprenyl_synt"/>
</dbReference>
<dbReference type="KEGG" id="apb:SAR116_2270"/>
<dbReference type="SFLD" id="SFLDS00005">
    <property type="entry name" value="Isoprenoid_Synthase_Type_I"/>
    <property type="match status" value="1"/>
</dbReference>
<dbReference type="EMBL" id="CP001751">
    <property type="protein sequence ID" value="ADE40513.1"/>
    <property type="molecule type" value="Genomic_DNA"/>
</dbReference>
<evidence type="ECO:0000256" key="1">
    <source>
        <dbReference type="ARBA" id="ARBA00001946"/>
    </source>
</evidence>
<evidence type="ECO:0000256" key="2">
    <source>
        <dbReference type="ARBA" id="ARBA00006706"/>
    </source>
</evidence>
<dbReference type="PROSITE" id="PS00723">
    <property type="entry name" value="POLYPRENYL_SYNTHASE_1"/>
    <property type="match status" value="1"/>
</dbReference>
<keyword evidence="5" id="KW-0460">Magnesium</keyword>